<dbReference type="Gene3D" id="2.60.120.10">
    <property type="entry name" value="Jelly Rolls"/>
    <property type="match status" value="1"/>
</dbReference>
<evidence type="ECO:0000259" key="1">
    <source>
        <dbReference type="Pfam" id="PF07883"/>
    </source>
</evidence>
<evidence type="ECO:0000313" key="3">
    <source>
        <dbReference type="Proteomes" id="UP000014074"/>
    </source>
</evidence>
<dbReference type="InterPro" id="IPR053146">
    <property type="entry name" value="QDO-like"/>
</dbReference>
<protein>
    <submittedName>
        <fullName evidence="2">Putative cupin 2 conserved barrel domain protein</fullName>
    </submittedName>
</protein>
<dbReference type="GeneID" id="19326821"/>
<dbReference type="PANTHER" id="PTHR36440:SF1">
    <property type="entry name" value="PUTATIVE (AFU_ORTHOLOGUE AFUA_8G07350)-RELATED"/>
    <property type="match status" value="1"/>
</dbReference>
<dbReference type="EMBL" id="KB933223">
    <property type="protein sequence ID" value="EON98290.1"/>
    <property type="molecule type" value="Genomic_DNA"/>
</dbReference>
<organism evidence="2 3">
    <name type="scientific">Phaeoacremonium minimum (strain UCR-PA7)</name>
    <name type="common">Esca disease fungus</name>
    <name type="synonym">Togninia minima</name>
    <dbReference type="NCBI Taxonomy" id="1286976"/>
    <lineage>
        <taxon>Eukaryota</taxon>
        <taxon>Fungi</taxon>
        <taxon>Dikarya</taxon>
        <taxon>Ascomycota</taxon>
        <taxon>Pezizomycotina</taxon>
        <taxon>Sordariomycetes</taxon>
        <taxon>Sordariomycetidae</taxon>
        <taxon>Togniniales</taxon>
        <taxon>Togniniaceae</taxon>
        <taxon>Phaeoacremonium</taxon>
    </lineage>
</organism>
<gene>
    <name evidence="2" type="ORF">UCRPA7_6191</name>
</gene>
<dbReference type="RefSeq" id="XP_007916921.1">
    <property type="nucleotide sequence ID" value="XM_007918730.1"/>
</dbReference>
<dbReference type="InterPro" id="IPR014710">
    <property type="entry name" value="RmlC-like_jellyroll"/>
</dbReference>
<dbReference type="PANTHER" id="PTHR36440">
    <property type="entry name" value="PUTATIVE (AFU_ORTHOLOGUE AFUA_8G07350)-RELATED"/>
    <property type="match status" value="1"/>
</dbReference>
<dbReference type="CDD" id="cd02208">
    <property type="entry name" value="cupin_RmlC-like"/>
    <property type="match status" value="1"/>
</dbReference>
<dbReference type="InterPro" id="IPR011051">
    <property type="entry name" value="RmlC_Cupin_sf"/>
</dbReference>
<dbReference type="KEGG" id="tmn:UCRPA7_6191"/>
<evidence type="ECO:0000313" key="2">
    <source>
        <dbReference type="EMBL" id="EON98290.1"/>
    </source>
</evidence>
<sequence length="164" mass="17948">MSQDVAAQNLATPKTPIILIKPGTGETLKLGPITCRIIEDGSNTDHRIGTAEFIVPPNTTGHPPHWHQMHDEIFLVTTGTVQFRGANGIVDARPGDCVVVPIGAPHTFSNIGQEEARFVNTFNPSYYINYFRLLAAMYADKPDLDEETVLETMHPFGTLVAHGL</sequence>
<dbReference type="Proteomes" id="UP000014074">
    <property type="component" value="Unassembled WGS sequence"/>
</dbReference>
<reference evidence="3" key="1">
    <citation type="journal article" date="2013" name="Genome Announc.">
        <title>Draft genome sequence of the ascomycete Phaeoacremonium aleophilum strain UCR-PA7, a causal agent of the esca disease complex in grapevines.</title>
        <authorList>
            <person name="Blanco-Ulate B."/>
            <person name="Rolshausen P."/>
            <person name="Cantu D."/>
        </authorList>
    </citation>
    <scope>NUCLEOTIDE SEQUENCE [LARGE SCALE GENOMIC DNA]</scope>
    <source>
        <strain evidence="3">UCR-PA7</strain>
    </source>
</reference>
<accession>R8BG67</accession>
<dbReference type="HOGENOM" id="CLU_103066_0_0_1"/>
<dbReference type="SUPFAM" id="SSF51182">
    <property type="entry name" value="RmlC-like cupins"/>
    <property type="match status" value="1"/>
</dbReference>
<dbReference type="eggNOG" id="ENOG502SNRP">
    <property type="taxonomic scope" value="Eukaryota"/>
</dbReference>
<dbReference type="OrthoDB" id="4124983at2759"/>
<name>R8BG67_PHAM7</name>
<feature type="domain" description="Cupin type-2" evidence="1">
    <location>
        <begin position="53"/>
        <end position="121"/>
    </location>
</feature>
<dbReference type="AlphaFoldDB" id="R8BG67"/>
<dbReference type="InterPro" id="IPR013096">
    <property type="entry name" value="Cupin_2"/>
</dbReference>
<dbReference type="Pfam" id="PF07883">
    <property type="entry name" value="Cupin_2"/>
    <property type="match status" value="1"/>
</dbReference>
<keyword evidence="3" id="KW-1185">Reference proteome</keyword>
<proteinExistence type="predicted"/>